<keyword evidence="4" id="KW-1185">Reference proteome</keyword>
<dbReference type="RefSeq" id="WP_184028393.1">
    <property type="nucleotide sequence ID" value="NZ_JACHFN010000006.1"/>
</dbReference>
<organism evidence="3 4">
    <name type="scientific">Deinococcus budaensis</name>
    <dbReference type="NCBI Taxonomy" id="1665626"/>
    <lineage>
        <taxon>Bacteria</taxon>
        <taxon>Thermotogati</taxon>
        <taxon>Deinococcota</taxon>
        <taxon>Deinococci</taxon>
        <taxon>Deinococcales</taxon>
        <taxon>Deinococcaceae</taxon>
        <taxon>Deinococcus</taxon>
    </lineage>
</organism>
<dbReference type="EMBL" id="JACHFN010000006">
    <property type="protein sequence ID" value="MBB5234498.1"/>
    <property type="molecule type" value="Genomic_DNA"/>
</dbReference>
<evidence type="ECO:0000313" key="3">
    <source>
        <dbReference type="EMBL" id="MBB5234498.1"/>
    </source>
</evidence>
<dbReference type="Pfam" id="PF09423">
    <property type="entry name" value="PhoD"/>
    <property type="match status" value="1"/>
</dbReference>
<dbReference type="Proteomes" id="UP000525389">
    <property type="component" value="Unassembled WGS sequence"/>
</dbReference>
<dbReference type="PANTHER" id="PTHR33987:SF1">
    <property type="entry name" value="CALCINEURIN-LIKE METALLO-PHOSPHOESTERASE SUPERFAMILY PROTEIN"/>
    <property type="match status" value="1"/>
</dbReference>
<dbReference type="Gene3D" id="3.60.21.70">
    <property type="entry name" value="PhoD-like phosphatase"/>
    <property type="match status" value="1"/>
</dbReference>
<gene>
    <name evidence="3" type="ORF">HNQ09_001936</name>
</gene>
<evidence type="ECO:0000256" key="1">
    <source>
        <dbReference type="SAM" id="MobiDB-lite"/>
    </source>
</evidence>
<feature type="domain" description="PhoD-like phosphatase metallophosphatase" evidence="2">
    <location>
        <begin position="315"/>
        <end position="533"/>
    </location>
</feature>
<accession>A0A7W8LQ59</accession>
<dbReference type="InterPro" id="IPR038607">
    <property type="entry name" value="PhoD-like_sf"/>
</dbReference>
<evidence type="ECO:0000313" key="4">
    <source>
        <dbReference type="Proteomes" id="UP000525389"/>
    </source>
</evidence>
<dbReference type="PANTHER" id="PTHR33987">
    <property type="entry name" value="CALCINEURIN-LIKE METALLO-PHOSPHOESTERASE SUPERFAMILY PROTEIN"/>
    <property type="match status" value="1"/>
</dbReference>
<sequence>MNVVQQKHTNLISTTAYTSHAVTLAAPATAGNLLFALISVDKGPTAIATPSGWTLLEAYTTASTSAALCYRVAAGGETGLIVTWDVGRLSSSLFLLEASGLTATPTFTSLNSGENNVNAIDFPPMNLPGAGTALVAYVNDSHGAVIPTSTGGITRLSSTGSAEGDRTASIPECFVGYHDAAAAETFDAAVGFPSAATDQSYGAIVFFPASAGTPAATLRWAWSGVGTQTGGTVVAKTSAAASVRLRYSTAADLSGAQDTPAVTTAAPDLTARFTPGGLTPGTVYHYGVVIDGVLQAARGKFKTAPAAPASFTLVASSCAATGSTSTVFARIAARNPDVMLQMGDLHYSDISGNDPPQYRAAYDNSVGVSQQQALYRQVGTSYVWSDHDFGPNNSDSTSPGKPAAMAVYRTHVPSLPLPAEGVYHTFTWGRVQVIATDQRYFATPATATDNASKTKLGATQKQWFKDTCLAAKAAGRAIVWVNPEPWIGAAGTGEDHWGMYATERAELATFFQQNGLNDRLVIVSGDMHGLALDDGTNSNYAAAPAGKGPPVYQAGSLDQSGSVKGGPYTGGSLAGPGQYGLLIVTDTGGATLTVQFQGIKPDETVWNSHTATLSVPPVQAPYMTVENGQQRLVPFPALGGTPSPHAASHAEGGTDPITPASIGAATTGHVHNAATTTVPGFLSAADKSKLDGLSSYTDEQAQDAAASLLTTGTHSGITFAYDDVAGKLNASVSVSGGVTTKAITANTAANTTVTPATITGLDFPLLASTTYGFEFMILFQSAAPATGIALNLLTTNTAQLAANADIPAAADGTAGTFHGWITASADKVIGTGVQAATTTYVALIYGVVRTTASAGTIVPQFSSEVAGSGITVMAESHGRLWAVR</sequence>
<feature type="region of interest" description="Disordered" evidence="1">
    <location>
        <begin position="636"/>
        <end position="663"/>
    </location>
</feature>
<comment type="caution">
    <text evidence="3">The sequence shown here is derived from an EMBL/GenBank/DDBJ whole genome shotgun (WGS) entry which is preliminary data.</text>
</comment>
<dbReference type="InterPro" id="IPR029052">
    <property type="entry name" value="Metallo-depent_PP-like"/>
</dbReference>
<evidence type="ECO:0000259" key="2">
    <source>
        <dbReference type="Pfam" id="PF09423"/>
    </source>
</evidence>
<dbReference type="InterPro" id="IPR018946">
    <property type="entry name" value="PhoD-like_MPP"/>
</dbReference>
<protein>
    <submittedName>
        <fullName evidence="3">Phosphodiesterase/alkaline phosphatase D-like protein</fullName>
    </submittedName>
</protein>
<dbReference type="AlphaFoldDB" id="A0A7W8LQ59"/>
<dbReference type="SUPFAM" id="SSF56300">
    <property type="entry name" value="Metallo-dependent phosphatases"/>
    <property type="match status" value="1"/>
</dbReference>
<proteinExistence type="predicted"/>
<name>A0A7W8LQ59_9DEIO</name>
<reference evidence="3 4" key="1">
    <citation type="submission" date="2020-08" db="EMBL/GenBank/DDBJ databases">
        <title>Genomic Encyclopedia of Type Strains, Phase IV (KMG-IV): sequencing the most valuable type-strain genomes for metagenomic binning, comparative biology and taxonomic classification.</title>
        <authorList>
            <person name="Goeker M."/>
        </authorList>
    </citation>
    <scope>NUCLEOTIDE SEQUENCE [LARGE SCALE GENOMIC DNA]</scope>
    <source>
        <strain evidence="3 4">DSM 101791</strain>
    </source>
</reference>